<dbReference type="EMBL" id="RWBG01000004">
    <property type="protein sequence ID" value="RSK39073.1"/>
    <property type="molecule type" value="Genomic_DNA"/>
</dbReference>
<dbReference type="AlphaFoldDB" id="A0A3R9M7I4"/>
<organism evidence="7 8">
    <name type="scientific">Mangrovimonas spongiae</name>
    <dbReference type="NCBI Taxonomy" id="2494697"/>
    <lineage>
        <taxon>Bacteria</taxon>
        <taxon>Pseudomonadati</taxon>
        <taxon>Bacteroidota</taxon>
        <taxon>Flavobacteriia</taxon>
        <taxon>Flavobacteriales</taxon>
        <taxon>Flavobacteriaceae</taxon>
        <taxon>Mangrovimonas</taxon>
    </lineage>
</organism>
<evidence type="ECO:0000256" key="3">
    <source>
        <dbReference type="ARBA" id="ARBA00022692"/>
    </source>
</evidence>
<evidence type="ECO:0000256" key="4">
    <source>
        <dbReference type="ARBA" id="ARBA00022989"/>
    </source>
</evidence>
<evidence type="ECO:0000256" key="1">
    <source>
        <dbReference type="ARBA" id="ARBA00004167"/>
    </source>
</evidence>
<reference evidence="7 8" key="1">
    <citation type="submission" date="2018-12" db="EMBL/GenBank/DDBJ databases">
        <title>Mangrovimonas spongiae sp. nov., a novel member of the genus Mangrovimonas isolated from marine sponge.</title>
        <authorList>
            <person name="Zhuang L."/>
            <person name="Luo L."/>
        </authorList>
    </citation>
    <scope>NUCLEOTIDE SEQUENCE [LARGE SCALE GENOMIC DNA]</scope>
    <source>
        <strain evidence="7 8">HN-E26</strain>
    </source>
</reference>
<gene>
    <name evidence="7" type="ORF">EJA19_09020</name>
</gene>
<name>A0A3R9M7I4_9FLAO</name>
<dbReference type="OrthoDB" id="9804152at2"/>
<keyword evidence="8" id="KW-1185">Reference proteome</keyword>
<protein>
    <submittedName>
        <fullName evidence="7">LemA family protein</fullName>
    </submittedName>
</protein>
<evidence type="ECO:0000256" key="2">
    <source>
        <dbReference type="ARBA" id="ARBA00008854"/>
    </source>
</evidence>
<sequence>MKKRVIAGLGCGAITIIAVVVIGIISVIYGISFNNTTIELNENVSEAWGNVQTSYQRRNDLIGNLVNTVKGAADFERNTLTDVIEARAKATSISIDPNNITPEQLAQYNQVQGGLSGALKSLLVTVERYPELKANQNFLKLQDELTSTENTIQTARTRYNEAIKPYNNQVKKFPGSVFANILGFEGKPYFDAEAGAEQPVDVEFDFE</sequence>
<keyword evidence="5 6" id="KW-0472">Membrane</keyword>
<dbReference type="Pfam" id="PF04011">
    <property type="entry name" value="LemA"/>
    <property type="match status" value="1"/>
</dbReference>
<dbReference type="PANTHER" id="PTHR34478">
    <property type="entry name" value="PROTEIN LEMA"/>
    <property type="match status" value="1"/>
</dbReference>
<dbReference type="Gene3D" id="1.20.1440.20">
    <property type="entry name" value="LemA-like domain"/>
    <property type="match status" value="1"/>
</dbReference>
<keyword evidence="4 6" id="KW-1133">Transmembrane helix</keyword>
<comment type="subcellular location">
    <subcellularLocation>
        <location evidence="1">Membrane</location>
        <topology evidence="1">Single-pass membrane protein</topology>
    </subcellularLocation>
</comment>
<evidence type="ECO:0000256" key="5">
    <source>
        <dbReference type="ARBA" id="ARBA00023136"/>
    </source>
</evidence>
<dbReference type="SUPFAM" id="SSF140478">
    <property type="entry name" value="LemA-like"/>
    <property type="match status" value="1"/>
</dbReference>
<dbReference type="Proteomes" id="UP000270620">
    <property type="component" value="Unassembled WGS sequence"/>
</dbReference>
<dbReference type="InterPro" id="IPR023353">
    <property type="entry name" value="LemA-like_dom_sf"/>
</dbReference>
<comment type="caution">
    <text evidence="7">The sequence shown here is derived from an EMBL/GenBank/DDBJ whole genome shotgun (WGS) entry which is preliminary data.</text>
</comment>
<accession>A0A3R9M7I4</accession>
<evidence type="ECO:0000313" key="7">
    <source>
        <dbReference type="EMBL" id="RSK39073.1"/>
    </source>
</evidence>
<dbReference type="RefSeq" id="WP_125468047.1">
    <property type="nucleotide sequence ID" value="NZ_RWBG01000004.1"/>
</dbReference>
<evidence type="ECO:0000256" key="6">
    <source>
        <dbReference type="SAM" id="Phobius"/>
    </source>
</evidence>
<feature type="transmembrane region" description="Helical" evidence="6">
    <location>
        <begin position="7"/>
        <end position="31"/>
    </location>
</feature>
<dbReference type="InterPro" id="IPR007156">
    <property type="entry name" value="MamQ_LemA"/>
</dbReference>
<keyword evidence="3 6" id="KW-0812">Transmembrane</keyword>
<evidence type="ECO:0000313" key="8">
    <source>
        <dbReference type="Proteomes" id="UP000270620"/>
    </source>
</evidence>
<dbReference type="PANTHER" id="PTHR34478:SF2">
    <property type="entry name" value="MEMBRANE PROTEIN"/>
    <property type="match status" value="1"/>
</dbReference>
<dbReference type="GO" id="GO:0016020">
    <property type="term" value="C:membrane"/>
    <property type="evidence" value="ECO:0007669"/>
    <property type="project" value="UniProtKB-SubCell"/>
</dbReference>
<comment type="similarity">
    <text evidence="2">Belongs to the LemA family.</text>
</comment>
<proteinExistence type="inferred from homology"/>